<reference evidence="1" key="1">
    <citation type="submission" date="2020-02" db="EMBL/GenBank/DDBJ databases">
        <authorList>
            <person name="Meier V. D."/>
        </authorList>
    </citation>
    <scope>NUCLEOTIDE SEQUENCE</scope>
    <source>
        <strain evidence="1">AVDCRST_MAG95</strain>
    </source>
</reference>
<evidence type="ECO:0000313" key="1">
    <source>
        <dbReference type="EMBL" id="CAA9253799.1"/>
    </source>
</evidence>
<organism evidence="1">
    <name type="scientific">uncultured Adhaeribacter sp</name>
    <dbReference type="NCBI Taxonomy" id="448109"/>
    <lineage>
        <taxon>Bacteria</taxon>
        <taxon>Pseudomonadati</taxon>
        <taxon>Bacteroidota</taxon>
        <taxon>Cytophagia</taxon>
        <taxon>Cytophagales</taxon>
        <taxon>Hymenobacteraceae</taxon>
        <taxon>Adhaeribacter</taxon>
        <taxon>environmental samples</taxon>
    </lineage>
</organism>
<sequence length="39" mass="4570">MRAKKSPPSKQIYPGFLFLLPDQNKMMKQFPYLNLQSAL</sequence>
<protein>
    <submittedName>
        <fullName evidence="1">Uncharacterized protein</fullName>
    </submittedName>
</protein>
<gene>
    <name evidence="1" type="ORF">AVDCRST_MAG95-2002</name>
</gene>
<dbReference type="AlphaFoldDB" id="A0A6J4IMA5"/>
<proteinExistence type="predicted"/>
<dbReference type="EMBL" id="CADCTJ010000626">
    <property type="protein sequence ID" value="CAA9253799.1"/>
    <property type="molecule type" value="Genomic_DNA"/>
</dbReference>
<name>A0A6J4IMA5_9BACT</name>
<accession>A0A6J4IMA5</accession>